<sequence length="288" mass="32189">MSTSIDQPFHFRAGQSPLLVSMPHSGTARLPGMDAKLTDAAKALPDTDWHLPTLYDFLTEMDVSVIQAHYSRYVVDLNRPIDDQPLYTSKTTGLFPDILFSGEPVFIEGEGFDEATKARIKAEIWQPYHQKISETLTQIRDRHGYAILFDAHSIAAQVPMLFDGTLPDFNLGNNNGLACATTMLEKLAELVRHSPYTHVCNGRFKGGYITRHYGQPSAQIHAVQLELSQATYLVDRPQTHHSQSDASDAQPELAKYQLDQAKQRRVGPLLQQLMQSLLAHGHPTDQAE</sequence>
<dbReference type="GO" id="GO:0016787">
    <property type="term" value="F:hydrolase activity"/>
    <property type="evidence" value="ECO:0007669"/>
    <property type="project" value="UniProtKB-KW"/>
</dbReference>
<dbReference type="AlphaFoldDB" id="A0A1N6M9H0"/>
<organism evidence="1 2">
    <name type="scientific">Vibrio spartinae</name>
    <dbReference type="NCBI Taxonomy" id="1918945"/>
    <lineage>
        <taxon>Bacteria</taxon>
        <taxon>Pseudomonadati</taxon>
        <taxon>Pseudomonadota</taxon>
        <taxon>Gammaproteobacteria</taxon>
        <taxon>Vibrionales</taxon>
        <taxon>Vibrionaceae</taxon>
        <taxon>Vibrio</taxon>
    </lineage>
</organism>
<dbReference type="Proteomes" id="UP000184774">
    <property type="component" value="Unassembled WGS sequence"/>
</dbReference>
<dbReference type="EMBL" id="FSSB01000024">
    <property type="protein sequence ID" value="SIO96041.1"/>
    <property type="molecule type" value="Genomic_DNA"/>
</dbReference>
<evidence type="ECO:0000313" key="2">
    <source>
        <dbReference type="Proteomes" id="UP000184774"/>
    </source>
</evidence>
<dbReference type="InterPro" id="IPR007709">
    <property type="entry name" value="N-FG_amidohydro"/>
</dbReference>
<proteinExistence type="predicted"/>
<dbReference type="RefSeq" id="WP_074374516.1">
    <property type="nucleotide sequence ID" value="NZ_AP024907.1"/>
</dbReference>
<dbReference type="NCBIfam" id="TIGR02017">
    <property type="entry name" value="hutG_amidohyd"/>
    <property type="match status" value="1"/>
</dbReference>
<dbReference type="Gene3D" id="3.40.630.40">
    <property type="entry name" value="Zn-dependent exopeptidases"/>
    <property type="match status" value="1"/>
</dbReference>
<gene>
    <name evidence="1" type="ORF">VSP9026_03797</name>
</gene>
<dbReference type="InterPro" id="IPR010247">
    <property type="entry name" value="HutG_amidohyd"/>
</dbReference>
<reference evidence="1 2" key="1">
    <citation type="submission" date="2016-12" db="EMBL/GenBank/DDBJ databases">
        <authorList>
            <person name="Song W.-J."/>
            <person name="Kurnit D.M."/>
        </authorList>
    </citation>
    <scope>NUCLEOTIDE SEQUENCE [LARGE SCALE GENOMIC DNA]</scope>
    <source>
        <strain evidence="1 2">CECT 9026</strain>
    </source>
</reference>
<evidence type="ECO:0000313" key="1">
    <source>
        <dbReference type="EMBL" id="SIO96041.1"/>
    </source>
</evidence>
<dbReference type="Pfam" id="PF05013">
    <property type="entry name" value="FGase"/>
    <property type="match status" value="1"/>
</dbReference>
<accession>A0A1N6M9H0</accession>
<dbReference type="SUPFAM" id="SSF53187">
    <property type="entry name" value="Zn-dependent exopeptidases"/>
    <property type="match status" value="1"/>
</dbReference>
<protein>
    <submittedName>
        <fullName evidence="1">N-formylglutamate amidohydrolase</fullName>
    </submittedName>
</protein>
<keyword evidence="1" id="KW-0378">Hydrolase</keyword>
<name>A0A1N6M9H0_9VIBR</name>
<dbReference type="OrthoDB" id="8716700at2"/>